<name>A0AC35U8B2_9BILA</name>
<protein>
    <submittedName>
        <fullName evidence="2">Intraflagellar transport protein 46 homolog</fullName>
    </submittedName>
</protein>
<dbReference type="WBParaSite" id="RSKR_0000892500.1">
    <property type="protein sequence ID" value="RSKR_0000892500.1"/>
    <property type="gene ID" value="RSKR_0000892500"/>
</dbReference>
<evidence type="ECO:0000313" key="2">
    <source>
        <dbReference type="WBParaSite" id="RSKR_0000892500.1"/>
    </source>
</evidence>
<dbReference type="Proteomes" id="UP000095286">
    <property type="component" value="Unplaced"/>
</dbReference>
<reference evidence="2" key="1">
    <citation type="submission" date="2016-11" db="UniProtKB">
        <authorList>
            <consortium name="WormBaseParasite"/>
        </authorList>
    </citation>
    <scope>IDENTIFICATION</scope>
    <source>
        <strain evidence="2">KR3021</strain>
    </source>
</reference>
<sequence>MAHLSGHQQTTAEENEPISQENQGSFGDNLSLKSVDDNQLVSEHLHAPIQTDLLEGKNILEDYTLVRPETGVDSVPEEIDYQESLSDFEEKERQIQSEVVLEQSFNSSHFRDFQKELTTVEEESDAFESFVSPSIKEGSDTFQNFISPPQEEIPNQFERLASPPQEEKPNTFESVVSEEEAPTPLDTVSLPKPESSTFERFGSAPLKEEFENFPSPKRHSPINDKDLKRIVEDSYSSGYLKDPPPAYSIEEIEDRHRRQIEKQMASKSDSEDDDTMMSRIKPRPLSPPSPTGAGGHGITSGLFGLTNTFANTLTGMSGINVQPVKPGPASGPLSGGKREESIEKHLEPFEPEGDSSDDMNYDSPLSTPPVQLLKKGAPEDLEANLPKSITDIFDMIEDYTPKIIIPPYEPIPFIPDYVAAVGVVDPFIKIPRPDEVEDNLGLTILDEPASKQSDPNIVGMRLHRSAKDVNRIKDKDAPIQILEKAHKKGEEIKRFIENMKELKGSKQSASVYYNKKMPDIEKLMQEWPEEVEEALTKIKLPTAELDVPLEEFADICLNLTDIPVHQRRIQSLHVFFTLYSEFKSSQHFKNFQLNSNYNANNYEVFDKRKTDRLEL</sequence>
<organism evidence="1 2">
    <name type="scientific">Rhabditophanes sp. KR3021</name>
    <dbReference type="NCBI Taxonomy" id="114890"/>
    <lineage>
        <taxon>Eukaryota</taxon>
        <taxon>Metazoa</taxon>
        <taxon>Ecdysozoa</taxon>
        <taxon>Nematoda</taxon>
        <taxon>Chromadorea</taxon>
        <taxon>Rhabditida</taxon>
        <taxon>Tylenchina</taxon>
        <taxon>Panagrolaimomorpha</taxon>
        <taxon>Strongyloidoidea</taxon>
        <taxon>Alloionematidae</taxon>
        <taxon>Rhabditophanes</taxon>
    </lineage>
</organism>
<proteinExistence type="predicted"/>
<evidence type="ECO:0000313" key="1">
    <source>
        <dbReference type="Proteomes" id="UP000095286"/>
    </source>
</evidence>
<accession>A0AC35U8B2</accession>